<sequence length="430" mass="45538">MRLLRITALLLLTSACATTRVVTLDTGQRAPIIYRPGESAPVTIGEQEFKSAVAQLILDMDLKVVHEASEPFDSRSLLASARGIVDGARGQKASAASARHCQRRGNPAMCSSLFAGEFTLGVMERRMMALSFALDTVWEGVEEVVKDLANPEALRAMVVSIIGTSLVMLVAPEPITKFIAMGLTASLIAYLGVGPVWNLGQGFLRLMAESKNARGFAELEASGHRFGKVLGGNGARILVLVAMTAIGGKSAMAAQGPKLPGAAQAAMRARVEGGFELSGVLAGQVRSISLPAAGVLNVALAPTAVATVAMGTGGVIQGDPDGDIHHICTDKNEVSDASGGPWTPLFEPYFNRAQMKLSDVANQVRIKGHKGPHPREYHQAVLKRIEQKMEDCKGATECRAVLIETLAQIARELTTAGTELRKLVTRNPNA</sequence>
<proteinExistence type="predicted"/>
<dbReference type="AlphaFoldDB" id="A0A286NUY9"/>
<reference evidence="2 3" key="1">
    <citation type="submission" date="2017-06" db="EMBL/GenBank/DDBJ databases">
        <authorList>
            <person name="Kim H.J."/>
            <person name="Triplett B.A."/>
        </authorList>
    </citation>
    <scope>NUCLEOTIDE SEQUENCE [LARGE SCALE GENOMIC DNA]</scope>
    <source>
        <strain evidence="2 3">DSM 14713</strain>
    </source>
</reference>
<dbReference type="Pfam" id="PF14412">
    <property type="entry name" value="AHH"/>
    <property type="match status" value="1"/>
</dbReference>
<gene>
    <name evidence="2" type="ORF">MEBOL_000282</name>
</gene>
<dbReference type="KEGG" id="mbd:MEBOL_000282"/>
<protein>
    <submittedName>
        <fullName evidence="2">Lipoprotein</fullName>
    </submittedName>
</protein>
<dbReference type="InterPro" id="IPR032871">
    <property type="entry name" value="AHH_dom_containing"/>
</dbReference>
<keyword evidence="1" id="KW-0732">Signal</keyword>
<evidence type="ECO:0000313" key="2">
    <source>
        <dbReference type="EMBL" id="ATB26848.1"/>
    </source>
</evidence>
<accession>A0A286NUY9</accession>
<name>A0A286NUY9_9BACT</name>
<keyword evidence="3" id="KW-1185">Reference proteome</keyword>
<feature type="signal peptide" evidence="1">
    <location>
        <begin position="1"/>
        <end position="17"/>
    </location>
</feature>
<feature type="chain" id="PRO_5012018613" evidence="1">
    <location>
        <begin position="18"/>
        <end position="430"/>
    </location>
</feature>
<dbReference type="Proteomes" id="UP000217289">
    <property type="component" value="Chromosome"/>
</dbReference>
<evidence type="ECO:0000313" key="3">
    <source>
        <dbReference type="Proteomes" id="UP000217289"/>
    </source>
</evidence>
<organism evidence="2 3">
    <name type="scientific">Melittangium boletus DSM 14713</name>
    <dbReference type="NCBI Taxonomy" id="1294270"/>
    <lineage>
        <taxon>Bacteria</taxon>
        <taxon>Pseudomonadati</taxon>
        <taxon>Myxococcota</taxon>
        <taxon>Myxococcia</taxon>
        <taxon>Myxococcales</taxon>
        <taxon>Cystobacterineae</taxon>
        <taxon>Archangiaceae</taxon>
        <taxon>Melittangium</taxon>
    </lineage>
</organism>
<dbReference type="OrthoDB" id="5525009at2"/>
<evidence type="ECO:0000256" key="1">
    <source>
        <dbReference type="SAM" id="SignalP"/>
    </source>
</evidence>
<dbReference type="RefSeq" id="WP_095975737.1">
    <property type="nucleotide sequence ID" value="NZ_CP022163.1"/>
</dbReference>
<dbReference type="PROSITE" id="PS51257">
    <property type="entry name" value="PROKAR_LIPOPROTEIN"/>
    <property type="match status" value="1"/>
</dbReference>
<keyword evidence="2" id="KW-0449">Lipoprotein</keyword>
<dbReference type="EMBL" id="CP022163">
    <property type="protein sequence ID" value="ATB26848.1"/>
    <property type="molecule type" value="Genomic_DNA"/>
</dbReference>